<reference evidence="4" key="1">
    <citation type="submission" date="2019-06" db="EMBL/GenBank/DDBJ databases">
        <authorList>
            <person name="Broberg M."/>
        </authorList>
    </citation>
    <scope>NUCLEOTIDE SEQUENCE [LARGE SCALE GENOMIC DNA]</scope>
</reference>
<evidence type="ECO:0000313" key="3">
    <source>
        <dbReference type="EMBL" id="CAH0052660.1"/>
    </source>
</evidence>
<sequence>MPHMMDQVSEYLHRSQWEEPRDLLPVDELEQRLDLVERFQTWKRTQLAAEAEPDDDEAQKQAAEWKPNRLAYTACMTMPLSLLVEKRSGTQRPELKKPAKRRTGSHERTDVDSGADSGPEESAHSAQDPPYQESKGRSQKERKKALRYDEGRCRISGSPNPEVAHLIPFSFTNSASSTDRTMKFMRAFDLFGASLRIISLISGGAGLGETDDLINLICLDRNIHSNLDKGFLGIKYLGRVDIPGQDTAEITLQVMWMPMVKAAGFSHDDLIDLDNERDEASGFAYTIQSKADTAPGHKVFKAPGWPIVSGDKFTVRRPTSDAALFVEMVKLRWHLGQLAAISGAAGDSDFIFGHDDEFEEKVRNYGRVRRQVDREMAEEALEQKNKMAAQSPSKVKPQVPARRPEPPQPSMPGDLGDITNLPIRRRPGSPSKESSPTKTPTRSLTEARTRQQTAAGSDFSEQSVQVRGRSENTPSREDDEE</sequence>
<dbReference type="EMBL" id="CABFOC020000045">
    <property type="protein sequence ID" value="CAH0052660.1"/>
    <property type="molecule type" value="Genomic_DNA"/>
</dbReference>
<evidence type="ECO:0000256" key="1">
    <source>
        <dbReference type="SAM" id="MobiDB-lite"/>
    </source>
</evidence>
<name>A0A9P0EMC0_9HYPO</name>
<gene>
    <name evidence="3" type="ORF">CSOL1703_00004524</name>
</gene>
<feature type="compositionally biased region" description="Basic and acidic residues" evidence="1">
    <location>
        <begin position="11"/>
        <end position="21"/>
    </location>
</feature>
<dbReference type="AlphaFoldDB" id="A0A9P0EMC0"/>
<feature type="compositionally biased region" description="Basic and acidic residues" evidence="1">
    <location>
        <begin position="468"/>
        <end position="481"/>
    </location>
</feature>
<reference evidence="3 4" key="2">
    <citation type="submission" date="2021-10" db="EMBL/GenBank/DDBJ databases">
        <authorList>
            <person name="Piombo E."/>
        </authorList>
    </citation>
    <scope>NUCLEOTIDE SEQUENCE [LARGE SCALE GENOMIC DNA]</scope>
</reference>
<dbReference type="Proteomes" id="UP000775872">
    <property type="component" value="Unassembled WGS sequence"/>
</dbReference>
<organism evidence="3 4">
    <name type="scientific">Clonostachys solani</name>
    <dbReference type="NCBI Taxonomy" id="160281"/>
    <lineage>
        <taxon>Eukaryota</taxon>
        <taxon>Fungi</taxon>
        <taxon>Dikarya</taxon>
        <taxon>Ascomycota</taxon>
        <taxon>Pezizomycotina</taxon>
        <taxon>Sordariomycetes</taxon>
        <taxon>Hypocreomycetidae</taxon>
        <taxon>Hypocreales</taxon>
        <taxon>Bionectriaceae</taxon>
        <taxon>Clonostachys</taxon>
    </lineage>
</organism>
<accession>A0A9P0EMC0</accession>
<evidence type="ECO:0000259" key="2">
    <source>
        <dbReference type="Pfam" id="PF13391"/>
    </source>
</evidence>
<feature type="compositionally biased region" description="Polar residues" evidence="1">
    <location>
        <begin position="444"/>
        <end position="465"/>
    </location>
</feature>
<feature type="compositionally biased region" description="Low complexity" evidence="1">
    <location>
        <begin position="429"/>
        <end position="443"/>
    </location>
</feature>
<feature type="compositionally biased region" description="Basic and acidic residues" evidence="1">
    <location>
        <begin position="84"/>
        <end position="97"/>
    </location>
</feature>
<proteinExistence type="predicted"/>
<feature type="region of interest" description="Disordered" evidence="1">
    <location>
        <begin position="1"/>
        <end position="21"/>
    </location>
</feature>
<feature type="region of interest" description="Disordered" evidence="1">
    <location>
        <begin position="84"/>
        <end position="157"/>
    </location>
</feature>
<feature type="region of interest" description="Disordered" evidence="1">
    <location>
        <begin position="379"/>
        <end position="481"/>
    </location>
</feature>
<keyword evidence="4" id="KW-1185">Reference proteome</keyword>
<feature type="domain" description="HNH nuclease" evidence="2">
    <location>
        <begin position="153"/>
        <end position="234"/>
    </location>
</feature>
<dbReference type="InterPro" id="IPR003615">
    <property type="entry name" value="HNH_nuc"/>
</dbReference>
<dbReference type="OrthoDB" id="5416097at2759"/>
<comment type="caution">
    <text evidence="3">The sequence shown here is derived from an EMBL/GenBank/DDBJ whole genome shotgun (WGS) entry which is preliminary data.</text>
</comment>
<evidence type="ECO:0000313" key="4">
    <source>
        <dbReference type="Proteomes" id="UP000775872"/>
    </source>
</evidence>
<protein>
    <recommendedName>
        <fullName evidence="2">HNH nuclease domain-containing protein</fullName>
    </recommendedName>
</protein>
<dbReference type="Pfam" id="PF13391">
    <property type="entry name" value="HNH_2"/>
    <property type="match status" value="1"/>
</dbReference>